<dbReference type="EMBL" id="CP032509">
    <property type="protein sequence ID" value="AZN70355.1"/>
    <property type="molecule type" value="Genomic_DNA"/>
</dbReference>
<dbReference type="RefSeq" id="WP_126007466.1">
    <property type="nucleotide sequence ID" value="NZ_CP032509.1"/>
</dbReference>
<dbReference type="PANTHER" id="PTHR47235:SF1">
    <property type="entry name" value="BLR6548 PROTEIN"/>
    <property type="match status" value="1"/>
</dbReference>
<feature type="domain" description="Leucine-binding protein" evidence="6">
    <location>
        <begin position="46"/>
        <end position="389"/>
    </location>
</feature>
<organism evidence="7 8">
    <name type="scientific">Georhizobium profundi</name>
    <dbReference type="NCBI Taxonomy" id="2341112"/>
    <lineage>
        <taxon>Bacteria</taxon>
        <taxon>Pseudomonadati</taxon>
        <taxon>Pseudomonadota</taxon>
        <taxon>Alphaproteobacteria</taxon>
        <taxon>Hyphomicrobiales</taxon>
        <taxon>Rhizobiaceae</taxon>
        <taxon>Georhizobium</taxon>
    </lineage>
</organism>
<keyword evidence="2" id="KW-0813">Transport</keyword>
<dbReference type="SUPFAM" id="SSF53822">
    <property type="entry name" value="Periplasmic binding protein-like I"/>
    <property type="match status" value="1"/>
</dbReference>
<dbReference type="Proteomes" id="UP000268192">
    <property type="component" value="Chromosome"/>
</dbReference>
<evidence type="ECO:0000256" key="4">
    <source>
        <dbReference type="ARBA" id="ARBA00022970"/>
    </source>
</evidence>
<dbReference type="PRINTS" id="PR00337">
    <property type="entry name" value="LEUILEVALBP"/>
</dbReference>
<evidence type="ECO:0000259" key="6">
    <source>
        <dbReference type="Pfam" id="PF13458"/>
    </source>
</evidence>
<sequence>MSHARRLGGGRTIAALFTTALLASTTSFAQEAVQNREDGVFADRIVFGQAAPLDGPASALGLGMQLGIQAAFQEVNAAGGVHGRQLELISRDDHYEPARSIDEVRRLIGQDKVFGLIGPVGTPTSAATQPIAMETNVPFIGAFTGAGFLRDPKLANVVNIRASYDAETETWMKLLVDERKLKRIAILYQDDAFGRAGLSGAVAALERREMELVARGTYQRNTTAVKAALLELRKANAQAVVMVGAYLPIAEFVKVARSIDFDPTFVNISFVGSDALASALDGEGEGVIVSQVVPFPWDETNPLIAAYQAALANVDGEAKPSFVSLEGYITGRLAAMAIEEAGPEPTREAFLNGIRKRGSFEMDGLTLQFGPEDNQGLDDVFLTEIGPDGAFRPLAGPQS</sequence>
<dbReference type="OrthoDB" id="9770729at2"/>
<dbReference type="KEGG" id="abaw:D5400_02845"/>
<evidence type="ECO:0000313" key="8">
    <source>
        <dbReference type="Proteomes" id="UP000268192"/>
    </source>
</evidence>
<dbReference type="AlphaFoldDB" id="A0A3Q8XLK4"/>
<comment type="similarity">
    <text evidence="1">Belongs to the leucine-binding protein family.</text>
</comment>
<feature type="signal peptide" evidence="5">
    <location>
        <begin position="1"/>
        <end position="29"/>
    </location>
</feature>
<keyword evidence="8" id="KW-1185">Reference proteome</keyword>
<keyword evidence="3 5" id="KW-0732">Signal</keyword>
<dbReference type="InterPro" id="IPR000709">
    <property type="entry name" value="Leu_Ile_Val-bd"/>
</dbReference>
<keyword evidence="4" id="KW-0029">Amino-acid transport</keyword>
<dbReference type="Pfam" id="PF13458">
    <property type="entry name" value="Peripla_BP_6"/>
    <property type="match status" value="1"/>
</dbReference>
<gene>
    <name evidence="7" type="ORF">D5400_02845</name>
</gene>
<dbReference type="PANTHER" id="PTHR47235">
    <property type="entry name" value="BLR6548 PROTEIN"/>
    <property type="match status" value="1"/>
</dbReference>
<name>A0A3Q8XLK4_9HYPH</name>
<dbReference type="GO" id="GO:0006865">
    <property type="term" value="P:amino acid transport"/>
    <property type="evidence" value="ECO:0007669"/>
    <property type="project" value="UniProtKB-KW"/>
</dbReference>
<dbReference type="InterPro" id="IPR028082">
    <property type="entry name" value="Peripla_BP_I"/>
</dbReference>
<feature type="chain" id="PRO_5018792329" evidence="5">
    <location>
        <begin position="30"/>
        <end position="399"/>
    </location>
</feature>
<evidence type="ECO:0000256" key="5">
    <source>
        <dbReference type="SAM" id="SignalP"/>
    </source>
</evidence>
<dbReference type="Gene3D" id="3.40.50.2300">
    <property type="match status" value="2"/>
</dbReference>
<evidence type="ECO:0000313" key="7">
    <source>
        <dbReference type="EMBL" id="AZN70355.1"/>
    </source>
</evidence>
<reference evidence="7 8" key="1">
    <citation type="submission" date="2018-09" db="EMBL/GenBank/DDBJ databases">
        <title>Marinorhizobium profundi gen. nov., sp. nov., isolated from a deep-sea sediment sample from the New Britain Trench and proposal of Marinorhizobiaceae fam. nov. in the order Rhizobiales of the class Alphaproteobacteria.</title>
        <authorList>
            <person name="Cao J."/>
        </authorList>
    </citation>
    <scope>NUCLEOTIDE SEQUENCE [LARGE SCALE GENOMIC DNA]</scope>
    <source>
        <strain evidence="7 8">WS11</strain>
    </source>
</reference>
<proteinExistence type="inferred from homology"/>
<protein>
    <submittedName>
        <fullName evidence="7">ABC transporter substrate-binding protein</fullName>
    </submittedName>
</protein>
<evidence type="ECO:0000256" key="3">
    <source>
        <dbReference type="ARBA" id="ARBA00022729"/>
    </source>
</evidence>
<evidence type="ECO:0000256" key="1">
    <source>
        <dbReference type="ARBA" id="ARBA00010062"/>
    </source>
</evidence>
<accession>A0A3Q8XLK4</accession>
<evidence type="ECO:0000256" key="2">
    <source>
        <dbReference type="ARBA" id="ARBA00022448"/>
    </source>
</evidence>
<dbReference type="InterPro" id="IPR028081">
    <property type="entry name" value="Leu-bd"/>
</dbReference>
<dbReference type="CDD" id="cd19978">
    <property type="entry name" value="PBP1_ABC_ligand_binding-like"/>
    <property type="match status" value="1"/>
</dbReference>